<keyword evidence="3" id="KW-1185">Reference proteome</keyword>
<accession>A0A154QIX1</accession>
<dbReference type="RefSeq" id="WP_007509199.1">
    <property type="nucleotide sequence ID" value="NZ_LVJS01000033.1"/>
</dbReference>
<feature type="compositionally biased region" description="Acidic residues" evidence="1">
    <location>
        <begin position="67"/>
        <end position="77"/>
    </location>
</feature>
<gene>
    <name evidence="2" type="ORF">RHOFW104T7_10360</name>
</gene>
<evidence type="ECO:0000256" key="1">
    <source>
        <dbReference type="SAM" id="MobiDB-lite"/>
    </source>
</evidence>
<comment type="caution">
    <text evidence="2">The sequence shown here is derived from an EMBL/GenBank/DDBJ whole genome shotgun (WGS) entry which is preliminary data.</text>
</comment>
<feature type="region of interest" description="Disordered" evidence="1">
    <location>
        <begin position="66"/>
        <end position="99"/>
    </location>
</feature>
<organism evidence="2 3">
    <name type="scientific">Rhodanobacter thiooxydans</name>
    <dbReference type="NCBI Taxonomy" id="416169"/>
    <lineage>
        <taxon>Bacteria</taxon>
        <taxon>Pseudomonadati</taxon>
        <taxon>Pseudomonadota</taxon>
        <taxon>Gammaproteobacteria</taxon>
        <taxon>Lysobacterales</taxon>
        <taxon>Rhodanobacteraceae</taxon>
        <taxon>Rhodanobacter</taxon>
    </lineage>
</organism>
<dbReference type="STRING" id="416169.RHOFW104T7_10360"/>
<protein>
    <submittedName>
        <fullName evidence="2">Uncharacterized protein</fullName>
    </submittedName>
</protein>
<reference evidence="2 3" key="1">
    <citation type="journal article" date="2016" name="MBio">
        <title>Lateral Gene Transfer in a Heavy Metal-Contaminated-Groundwater Microbial Community.</title>
        <authorList>
            <person name="Hemme C.L."/>
            <person name="Green S.J."/>
            <person name="Rishishwar L."/>
            <person name="Prakash O."/>
            <person name="Pettenato A."/>
            <person name="Chakraborty R."/>
            <person name="Deutschbauer A.M."/>
            <person name="Van Nostrand J.D."/>
            <person name="Wu L."/>
            <person name="He Z."/>
            <person name="Jordan I.K."/>
            <person name="Hazen T.C."/>
            <person name="Arkin A.P."/>
            <person name="Kostka J.E."/>
            <person name="Zhou J."/>
        </authorList>
    </citation>
    <scope>NUCLEOTIDE SEQUENCE [LARGE SCALE GENOMIC DNA]</scope>
    <source>
        <strain evidence="2 3">FW104-T7</strain>
    </source>
</reference>
<dbReference type="GeneID" id="72427163"/>
<dbReference type="Proteomes" id="UP000076131">
    <property type="component" value="Unassembled WGS sequence"/>
</dbReference>
<name>A0A154QIX1_9GAMM</name>
<proteinExistence type="predicted"/>
<sequence length="99" mass="10459">MSDVVEFLERMGKDAQLSRASGNKLEQVAASAGLDLILQDAILSEDSSTLKALLGIATHCAMLAPAEEQEEQEDEGGNETPEREGETSRAALSAVELIG</sequence>
<evidence type="ECO:0000313" key="3">
    <source>
        <dbReference type="Proteomes" id="UP000076131"/>
    </source>
</evidence>
<dbReference type="AlphaFoldDB" id="A0A154QIX1"/>
<evidence type="ECO:0000313" key="2">
    <source>
        <dbReference type="EMBL" id="KZC24114.1"/>
    </source>
</evidence>
<dbReference type="EMBL" id="LVJS01000033">
    <property type="protein sequence ID" value="KZC24114.1"/>
    <property type="molecule type" value="Genomic_DNA"/>
</dbReference>